<evidence type="ECO:0000313" key="3">
    <source>
        <dbReference type="Proteomes" id="UP000789396"/>
    </source>
</evidence>
<evidence type="ECO:0000259" key="1">
    <source>
        <dbReference type="Pfam" id="PF02214"/>
    </source>
</evidence>
<sequence>MEELLEHIKNTVIKNEMNDKIIILNVGGIKFETTRSSLIAYPETTLGQLFNPKNPEAPKPINPSVQRISSFKMGNRIGNKYFKIPIDSEKRAAHNLQQGVTVIDKFCEKLIPFINEAISRFISEVKVGFMRDGCYSCCEPFNNYENGKWYEEFKKQGYALLSNEKIVSIIEKQLKKHFSSIKVKTEFSSYGYLVVYDFFDIDTIVNSFE</sequence>
<reference evidence="2" key="1">
    <citation type="submission" date="2021-06" db="EMBL/GenBank/DDBJ databases">
        <authorList>
            <person name="Kallberg Y."/>
            <person name="Tangrot J."/>
            <person name="Rosling A."/>
        </authorList>
    </citation>
    <scope>NUCLEOTIDE SEQUENCE</scope>
    <source>
        <strain evidence="2">IN212</strain>
    </source>
</reference>
<dbReference type="InterPro" id="IPR003131">
    <property type="entry name" value="T1-type_BTB"/>
</dbReference>
<protein>
    <submittedName>
        <fullName evidence="2">4578_t:CDS:1</fullName>
    </submittedName>
</protein>
<evidence type="ECO:0000313" key="2">
    <source>
        <dbReference type="EMBL" id="CAG8589112.1"/>
    </source>
</evidence>
<gene>
    <name evidence="2" type="ORF">RFULGI_LOCUS6160</name>
</gene>
<dbReference type="SUPFAM" id="SSF54695">
    <property type="entry name" value="POZ domain"/>
    <property type="match status" value="1"/>
</dbReference>
<comment type="caution">
    <text evidence="2">The sequence shown here is derived from an EMBL/GenBank/DDBJ whole genome shotgun (WGS) entry which is preliminary data.</text>
</comment>
<feature type="domain" description="Potassium channel tetramerisation-type BTB" evidence="1">
    <location>
        <begin position="22"/>
        <end position="53"/>
    </location>
</feature>
<dbReference type="AlphaFoldDB" id="A0A9N9C4X9"/>
<accession>A0A9N9C4X9</accession>
<dbReference type="OrthoDB" id="10025005at2759"/>
<dbReference type="EMBL" id="CAJVPZ010007659">
    <property type="protein sequence ID" value="CAG8589112.1"/>
    <property type="molecule type" value="Genomic_DNA"/>
</dbReference>
<dbReference type="Gene3D" id="3.30.710.10">
    <property type="entry name" value="Potassium Channel Kv1.1, Chain A"/>
    <property type="match status" value="1"/>
</dbReference>
<organism evidence="2 3">
    <name type="scientific">Racocetra fulgida</name>
    <dbReference type="NCBI Taxonomy" id="60492"/>
    <lineage>
        <taxon>Eukaryota</taxon>
        <taxon>Fungi</taxon>
        <taxon>Fungi incertae sedis</taxon>
        <taxon>Mucoromycota</taxon>
        <taxon>Glomeromycotina</taxon>
        <taxon>Glomeromycetes</taxon>
        <taxon>Diversisporales</taxon>
        <taxon>Gigasporaceae</taxon>
        <taxon>Racocetra</taxon>
    </lineage>
</organism>
<name>A0A9N9C4X9_9GLOM</name>
<dbReference type="InterPro" id="IPR011333">
    <property type="entry name" value="SKP1/BTB/POZ_sf"/>
</dbReference>
<dbReference type="Proteomes" id="UP000789396">
    <property type="component" value="Unassembled WGS sequence"/>
</dbReference>
<dbReference type="Pfam" id="PF02214">
    <property type="entry name" value="BTB_2"/>
    <property type="match status" value="1"/>
</dbReference>
<dbReference type="GO" id="GO:0051260">
    <property type="term" value="P:protein homooligomerization"/>
    <property type="evidence" value="ECO:0007669"/>
    <property type="project" value="InterPro"/>
</dbReference>
<keyword evidence="3" id="KW-1185">Reference proteome</keyword>
<proteinExistence type="predicted"/>